<dbReference type="EMBL" id="AOII01000032">
    <property type="protein sequence ID" value="ELY80581.1"/>
    <property type="molecule type" value="Genomic_DNA"/>
</dbReference>
<organism evidence="1 2">
    <name type="scientific">Natrinema pallidum DSM 3751</name>
    <dbReference type="NCBI Taxonomy" id="1227495"/>
    <lineage>
        <taxon>Archaea</taxon>
        <taxon>Methanobacteriati</taxon>
        <taxon>Methanobacteriota</taxon>
        <taxon>Stenosarchaea group</taxon>
        <taxon>Halobacteria</taxon>
        <taxon>Halobacteriales</taxon>
        <taxon>Natrialbaceae</taxon>
        <taxon>Natrinema</taxon>
    </lineage>
</organism>
<protein>
    <submittedName>
        <fullName evidence="1">Uncharacterized protein</fullName>
    </submittedName>
</protein>
<evidence type="ECO:0000313" key="1">
    <source>
        <dbReference type="EMBL" id="ELY80581.1"/>
    </source>
</evidence>
<evidence type="ECO:0000313" key="2">
    <source>
        <dbReference type="Proteomes" id="UP000011618"/>
    </source>
</evidence>
<proteinExistence type="predicted"/>
<dbReference type="Proteomes" id="UP000011618">
    <property type="component" value="Unassembled WGS sequence"/>
</dbReference>
<reference evidence="1 2" key="1">
    <citation type="journal article" date="2014" name="PLoS Genet.">
        <title>Phylogenetically driven sequencing of extremely halophilic archaea reveals strategies for static and dynamic osmo-response.</title>
        <authorList>
            <person name="Becker E.A."/>
            <person name="Seitzer P.M."/>
            <person name="Tritt A."/>
            <person name="Larsen D."/>
            <person name="Krusor M."/>
            <person name="Yao A.I."/>
            <person name="Wu D."/>
            <person name="Madern D."/>
            <person name="Eisen J.A."/>
            <person name="Darling A.E."/>
            <person name="Facciotti M.T."/>
        </authorList>
    </citation>
    <scope>NUCLEOTIDE SEQUENCE [LARGE SCALE GENOMIC DNA]</scope>
    <source>
        <strain evidence="1 2">DSM 3751</strain>
    </source>
</reference>
<dbReference type="AlphaFoldDB" id="L9Z3X0"/>
<gene>
    <name evidence="1" type="ORF">C487_04468</name>
</gene>
<sequence>MTTSVVIAAPNAKWPMAIDIYRRCRPSDGYVLPIGVDIGAVSDHFSSSKHPHDGGTSAILNSGGLVVSGNGLERDP</sequence>
<comment type="caution">
    <text evidence="1">The sequence shown here is derived from an EMBL/GenBank/DDBJ whole genome shotgun (WGS) entry which is preliminary data.</text>
</comment>
<name>L9Z3X0_9EURY</name>
<accession>L9Z3X0</accession>